<feature type="domain" description="Peptidase C39" evidence="1">
    <location>
        <begin position="13"/>
        <end position="67"/>
    </location>
</feature>
<dbReference type="GO" id="GO:0016020">
    <property type="term" value="C:membrane"/>
    <property type="evidence" value="ECO:0007669"/>
    <property type="project" value="InterPro"/>
</dbReference>
<evidence type="ECO:0000313" key="2">
    <source>
        <dbReference type="EMBL" id="AVF43611.1"/>
    </source>
</evidence>
<dbReference type="EMBL" id="CP014019">
    <property type="protein sequence ID" value="AVF43611.1"/>
    <property type="molecule type" value="Genomic_DNA"/>
</dbReference>
<evidence type="ECO:0000313" key="3">
    <source>
        <dbReference type="Proteomes" id="UP000237921"/>
    </source>
</evidence>
<dbReference type="RefSeq" id="WP_104918721.1">
    <property type="nucleotide sequence ID" value="NZ_BKYR01000002.1"/>
</dbReference>
<reference evidence="3" key="1">
    <citation type="submission" date="2017-12" db="EMBL/GenBank/DDBJ databases">
        <title>FDA dAtabase for Regulatory Grade micrObial Sequences (FDA-ARGOS): Supporting development and validation of Infectious Disease Dx tests.</title>
        <authorList>
            <person name="Hoffmann M."/>
            <person name="Allard M."/>
            <person name="Evans P."/>
            <person name="Brown E."/>
            <person name="Tallon L."/>
            <person name="Sadzewicz L."/>
            <person name="Sengamalay N."/>
            <person name="Ott S."/>
            <person name="Godinez A."/>
            <person name="Nagaraj S."/>
            <person name="Vavikolanu K."/>
            <person name="Aluvathingal J."/>
            <person name="Nadendla S."/>
            <person name="Sichtig H."/>
        </authorList>
    </citation>
    <scope>NUCLEOTIDE SEQUENCE [LARGE SCALE GENOMIC DNA]</scope>
    <source>
        <strain evidence="3">FDAARGOS_129</strain>
    </source>
</reference>
<dbReference type="GO" id="GO:0006508">
    <property type="term" value="P:proteolysis"/>
    <property type="evidence" value="ECO:0007669"/>
    <property type="project" value="InterPro"/>
</dbReference>
<proteinExistence type="predicted"/>
<name>A0A2L1VEU0_ACINO</name>
<dbReference type="Proteomes" id="UP000237921">
    <property type="component" value="Chromosome"/>
</dbReference>
<sequence>MALNIPESLANLEANSGVFAVWMVLKHYGIQIDVAELIKVCRYEQDGTYTIALAVALKKFGFDVSFHSEHDPNISPSERMSYKEAKVLKIPIGSALSYQDIQAVIHNGKMIIVYYDTLDGVGNQSLVYSIDQNEICFFDSFEPMSATVFENQRNVEGICRQAIIIGERNLNIYSTTLN</sequence>
<dbReference type="Pfam" id="PF03412">
    <property type="entry name" value="Peptidase_C39"/>
    <property type="match status" value="1"/>
</dbReference>
<dbReference type="GO" id="GO:0008233">
    <property type="term" value="F:peptidase activity"/>
    <property type="evidence" value="ECO:0007669"/>
    <property type="project" value="InterPro"/>
</dbReference>
<gene>
    <name evidence="2" type="ORF">AL533_04010</name>
</gene>
<dbReference type="Gene3D" id="3.90.70.10">
    <property type="entry name" value="Cysteine proteinases"/>
    <property type="match status" value="1"/>
</dbReference>
<dbReference type="AlphaFoldDB" id="A0A2L1VEU0"/>
<organism evidence="2 3">
    <name type="scientific">Acinetobacter nosocomialis</name>
    <dbReference type="NCBI Taxonomy" id="106654"/>
    <lineage>
        <taxon>Bacteria</taxon>
        <taxon>Pseudomonadati</taxon>
        <taxon>Pseudomonadota</taxon>
        <taxon>Gammaproteobacteria</taxon>
        <taxon>Moraxellales</taxon>
        <taxon>Moraxellaceae</taxon>
        <taxon>Acinetobacter</taxon>
        <taxon>Acinetobacter calcoaceticus/baumannii complex</taxon>
    </lineage>
</organism>
<accession>A0A2L1VEU0</accession>
<evidence type="ECO:0000259" key="1">
    <source>
        <dbReference type="Pfam" id="PF03412"/>
    </source>
</evidence>
<dbReference type="GO" id="GO:0005524">
    <property type="term" value="F:ATP binding"/>
    <property type="evidence" value="ECO:0007669"/>
    <property type="project" value="InterPro"/>
</dbReference>
<dbReference type="InterPro" id="IPR005074">
    <property type="entry name" value="Peptidase_C39"/>
</dbReference>
<protein>
    <submittedName>
        <fullName evidence="2">Peptidase C39</fullName>
    </submittedName>
</protein>